<keyword evidence="1" id="KW-0479">Metal-binding</keyword>
<organism evidence="4 5">
    <name type="scientific">Mytilus galloprovincialis</name>
    <name type="common">Mediterranean mussel</name>
    <dbReference type="NCBI Taxonomy" id="29158"/>
    <lineage>
        <taxon>Eukaryota</taxon>
        <taxon>Metazoa</taxon>
        <taxon>Spiralia</taxon>
        <taxon>Lophotrochozoa</taxon>
        <taxon>Mollusca</taxon>
        <taxon>Bivalvia</taxon>
        <taxon>Autobranchia</taxon>
        <taxon>Pteriomorphia</taxon>
        <taxon>Mytilida</taxon>
        <taxon>Mytiloidea</taxon>
        <taxon>Mytilidae</taxon>
        <taxon>Mytilinae</taxon>
        <taxon>Mytilus</taxon>
    </lineage>
</organism>
<keyword evidence="2" id="KW-0175">Coiled coil</keyword>
<gene>
    <name evidence="4" type="ORF">MGAL_10B079647</name>
</gene>
<proteinExistence type="predicted"/>
<dbReference type="Gene3D" id="3.30.160.60">
    <property type="entry name" value="Classic Zinc Finger"/>
    <property type="match status" value="1"/>
</dbReference>
<dbReference type="GO" id="GO:0005654">
    <property type="term" value="C:nucleoplasm"/>
    <property type="evidence" value="ECO:0007669"/>
    <property type="project" value="TreeGrafter"/>
</dbReference>
<sequence>MATNDNTPFCDICQHRDLNKSAEEYCPHCEEALCDDCTEHHKISKSTKSHQTISIEKYNKLPSFIKQISHNCPEHGCILEFYCKSHDYFCCKICSISAHKECKEIIYIEDFLTPSRGHQSVALDNIEKVLKKLKSNISSALKDRKRNLTELREQKRVISEHIKDKRNEVNELLDHLEEELLEKVSALEKTNCEKIVEVMTKLEDEKEKVEGIQKEVESVKMFASDLQIFMGTKAFQESISTNEINVQQIYDNGSLNNVIVKCTFNEKLEGFIKDIKTFGDIETDYSETHVSFSWKSDISAQILKPKSVAKSIETINVRLGRRININRETISGCAISEAGDMLFLHAHRNIMMKYAPNGNFISESSINPEPSGVGYDLAVIISNTVAVSSGGNNPQQIHLIDMNSTNTSQVFQLGDYCYGISYSNDSFICCTYHNGIKIYDRSNSNVRILPNSPKSADHTYVASNAKHIFHTNWRDNSVVCYDFNGQIQWRYVDVTLLRQPYGITLDTNSNVYVAGYDSNSVVVISPDGKQAKELIGASDGLAKPRALFFHKTKHLLLVANYNNYGAFVYDVI</sequence>
<name>A0A8B6BX70_MYTGA</name>
<dbReference type="SUPFAM" id="SSF101898">
    <property type="entry name" value="NHL repeat"/>
    <property type="match status" value="1"/>
</dbReference>
<protein>
    <recommendedName>
        <fullName evidence="3">B box-type domain-containing protein</fullName>
    </recommendedName>
</protein>
<evidence type="ECO:0000313" key="5">
    <source>
        <dbReference type="Proteomes" id="UP000596742"/>
    </source>
</evidence>
<dbReference type="EMBL" id="UYJE01000805">
    <property type="protein sequence ID" value="VDH96627.1"/>
    <property type="molecule type" value="Genomic_DNA"/>
</dbReference>
<dbReference type="InterPro" id="IPR000315">
    <property type="entry name" value="Znf_B-box"/>
</dbReference>
<dbReference type="GO" id="GO:0008270">
    <property type="term" value="F:zinc ion binding"/>
    <property type="evidence" value="ECO:0007669"/>
    <property type="project" value="UniProtKB-KW"/>
</dbReference>
<dbReference type="PROSITE" id="PS50119">
    <property type="entry name" value="ZF_BBOX"/>
    <property type="match status" value="1"/>
</dbReference>
<reference evidence="4" key="1">
    <citation type="submission" date="2018-11" db="EMBL/GenBank/DDBJ databases">
        <authorList>
            <person name="Alioto T."/>
            <person name="Alioto T."/>
        </authorList>
    </citation>
    <scope>NUCLEOTIDE SEQUENCE</scope>
</reference>
<keyword evidence="5" id="KW-1185">Reference proteome</keyword>
<dbReference type="GO" id="GO:0061630">
    <property type="term" value="F:ubiquitin protein ligase activity"/>
    <property type="evidence" value="ECO:0007669"/>
    <property type="project" value="TreeGrafter"/>
</dbReference>
<dbReference type="InterPro" id="IPR011042">
    <property type="entry name" value="6-blade_b-propeller_TolB-like"/>
</dbReference>
<dbReference type="SMART" id="SM00336">
    <property type="entry name" value="BBOX"/>
    <property type="match status" value="1"/>
</dbReference>
<dbReference type="Gene3D" id="2.120.10.30">
    <property type="entry name" value="TolB, C-terminal domain"/>
    <property type="match status" value="1"/>
</dbReference>
<keyword evidence="1" id="KW-0863">Zinc-finger</keyword>
<dbReference type="PANTHER" id="PTHR25462:SF305">
    <property type="entry name" value="RING-TYPE DOMAIN-CONTAINING PROTEIN"/>
    <property type="match status" value="1"/>
</dbReference>
<evidence type="ECO:0000259" key="3">
    <source>
        <dbReference type="PROSITE" id="PS50119"/>
    </source>
</evidence>
<accession>A0A8B6BX70</accession>
<dbReference type="InterPro" id="IPR010620">
    <property type="entry name" value="SBBP_repeat"/>
</dbReference>
<dbReference type="Proteomes" id="UP000596742">
    <property type="component" value="Unassembled WGS sequence"/>
</dbReference>
<keyword evidence="1" id="KW-0862">Zinc</keyword>
<dbReference type="PANTHER" id="PTHR25462">
    <property type="entry name" value="BONUS, ISOFORM C-RELATED"/>
    <property type="match status" value="1"/>
</dbReference>
<feature type="coiled-coil region" evidence="2">
    <location>
        <begin position="123"/>
        <end position="215"/>
    </location>
</feature>
<dbReference type="Pfam" id="PF06739">
    <property type="entry name" value="SBBP"/>
    <property type="match status" value="1"/>
</dbReference>
<evidence type="ECO:0000256" key="1">
    <source>
        <dbReference type="PROSITE-ProRule" id="PRU00024"/>
    </source>
</evidence>
<evidence type="ECO:0000313" key="4">
    <source>
        <dbReference type="EMBL" id="VDH96627.1"/>
    </source>
</evidence>
<evidence type="ECO:0000256" key="2">
    <source>
        <dbReference type="SAM" id="Coils"/>
    </source>
</evidence>
<comment type="caution">
    <text evidence="4">The sequence shown here is derived from an EMBL/GenBank/DDBJ whole genome shotgun (WGS) entry which is preliminary data.</text>
</comment>
<dbReference type="AlphaFoldDB" id="A0A8B6BX70"/>
<dbReference type="InterPro" id="IPR047153">
    <property type="entry name" value="TRIM45/56/19-like"/>
</dbReference>
<dbReference type="OrthoDB" id="6131248at2759"/>
<feature type="domain" description="B box-type" evidence="3">
    <location>
        <begin position="5"/>
        <end position="55"/>
    </location>
</feature>